<evidence type="ECO:0000256" key="1">
    <source>
        <dbReference type="ARBA" id="ARBA00022737"/>
    </source>
</evidence>
<evidence type="ECO:0000313" key="4">
    <source>
        <dbReference type="EMBL" id="CAJ1402789.1"/>
    </source>
</evidence>
<gene>
    <name evidence="4" type="ORF">EVOR1521_LOCUS25590</name>
</gene>
<evidence type="ECO:0000256" key="2">
    <source>
        <dbReference type="PROSITE-ProRule" id="PRU00708"/>
    </source>
</evidence>
<evidence type="ECO:0000313" key="5">
    <source>
        <dbReference type="Proteomes" id="UP001178507"/>
    </source>
</evidence>
<dbReference type="Gene3D" id="1.25.40.10">
    <property type="entry name" value="Tetratricopeptide repeat domain"/>
    <property type="match status" value="4"/>
</dbReference>
<sequence length="549" mass="61611">SPLKLCYLAMQRCVKVNRGDGILRRAGENARADGQAQLLSVLRRSRPREDWIEAAAGFCLGGQFKDASQYAEAISEACCYRKLWQVAKEVLDEMRVRGIARELPCYIAAIRSCGKSAWRQALAFFEQMRSDRMEQGALSHKATLKALEHAQRWQEVLALLGSMQARGPAPGLEEYSLAFRVCETRNTAAAKYLLGSLDALILRDELNMCGEDWSRALDIFKDISSKRLVPDREIYSSTMQILEQSSQWVKALQLLGEWRTRGYAADEVTYSLMVKSCLREEKLEEAIVLTKELLQAGLQLPTEIYEALIVACSARDQWQWAVFFWQAAQGGITDPDVHESIIRACQVAGEWQWILTILKAMEEVSLQPSITAYSSAISACEEAQKWEWARELQQKVDRVKDSVAPEAKVATAAVKDVDALQEGELTKESLRGVLESSAQSWQFSLAMLRQMQSRQVQPSLDAFNSAVAACQQGGQVDAAISVAEEMEQAGFDLDIKLYNELINWLEPGKAQKTPAAIRQSWSMPPGSFRLVRRKHGGRRPKKGRSQRPP</sequence>
<dbReference type="Pfam" id="PF01535">
    <property type="entry name" value="PPR"/>
    <property type="match status" value="2"/>
</dbReference>
<dbReference type="InterPro" id="IPR011990">
    <property type="entry name" value="TPR-like_helical_dom_sf"/>
</dbReference>
<keyword evidence="1" id="KW-0677">Repeat</keyword>
<protein>
    <submittedName>
        <fullName evidence="4">Uncharacterized protein</fullName>
    </submittedName>
</protein>
<feature type="non-terminal residue" evidence="4">
    <location>
        <position position="549"/>
    </location>
</feature>
<dbReference type="PROSITE" id="PS51375">
    <property type="entry name" value="PPR"/>
    <property type="match status" value="2"/>
</dbReference>
<dbReference type="PANTHER" id="PTHR47447:SF24">
    <property type="entry name" value="PENTATRICOPEPTIDE REPEAT-CONTAINING PROTEIN"/>
    <property type="match status" value="1"/>
</dbReference>
<dbReference type="AlphaFoldDB" id="A0AA36JCX2"/>
<dbReference type="PANTHER" id="PTHR47447">
    <property type="entry name" value="OS03G0856100 PROTEIN"/>
    <property type="match status" value="1"/>
</dbReference>
<dbReference type="Proteomes" id="UP001178507">
    <property type="component" value="Unassembled WGS sequence"/>
</dbReference>
<dbReference type="Pfam" id="PF13812">
    <property type="entry name" value="PPR_3"/>
    <property type="match status" value="2"/>
</dbReference>
<feature type="region of interest" description="Disordered" evidence="3">
    <location>
        <begin position="521"/>
        <end position="549"/>
    </location>
</feature>
<accession>A0AA36JCX2</accession>
<feature type="repeat" description="PPR" evidence="2">
    <location>
        <begin position="266"/>
        <end position="300"/>
    </location>
</feature>
<evidence type="ECO:0000256" key="3">
    <source>
        <dbReference type="SAM" id="MobiDB-lite"/>
    </source>
</evidence>
<dbReference type="InterPro" id="IPR002885">
    <property type="entry name" value="PPR_rpt"/>
</dbReference>
<feature type="repeat" description="PPR" evidence="2">
    <location>
        <begin position="459"/>
        <end position="493"/>
    </location>
</feature>
<dbReference type="EMBL" id="CAUJNA010003467">
    <property type="protein sequence ID" value="CAJ1402789.1"/>
    <property type="molecule type" value="Genomic_DNA"/>
</dbReference>
<feature type="compositionally biased region" description="Basic residues" evidence="3">
    <location>
        <begin position="530"/>
        <end position="549"/>
    </location>
</feature>
<keyword evidence="5" id="KW-1185">Reference proteome</keyword>
<reference evidence="4" key="1">
    <citation type="submission" date="2023-08" db="EMBL/GenBank/DDBJ databases">
        <authorList>
            <person name="Chen Y."/>
            <person name="Shah S."/>
            <person name="Dougan E. K."/>
            <person name="Thang M."/>
            <person name="Chan C."/>
        </authorList>
    </citation>
    <scope>NUCLEOTIDE SEQUENCE</scope>
</reference>
<proteinExistence type="predicted"/>
<organism evidence="4 5">
    <name type="scientific">Effrenium voratum</name>
    <dbReference type="NCBI Taxonomy" id="2562239"/>
    <lineage>
        <taxon>Eukaryota</taxon>
        <taxon>Sar</taxon>
        <taxon>Alveolata</taxon>
        <taxon>Dinophyceae</taxon>
        <taxon>Suessiales</taxon>
        <taxon>Symbiodiniaceae</taxon>
        <taxon>Effrenium</taxon>
    </lineage>
</organism>
<comment type="caution">
    <text evidence="4">The sequence shown here is derived from an EMBL/GenBank/DDBJ whole genome shotgun (WGS) entry which is preliminary data.</text>
</comment>
<name>A0AA36JCX2_9DINO</name>